<dbReference type="EMBL" id="CACVKT020005857">
    <property type="protein sequence ID" value="CAC5398246.1"/>
    <property type="molecule type" value="Genomic_DNA"/>
</dbReference>
<evidence type="ECO:0000313" key="2">
    <source>
        <dbReference type="Proteomes" id="UP000507470"/>
    </source>
</evidence>
<evidence type="ECO:0008006" key="3">
    <source>
        <dbReference type="Google" id="ProtNLM"/>
    </source>
</evidence>
<reference evidence="1 2" key="1">
    <citation type="submission" date="2020-06" db="EMBL/GenBank/DDBJ databases">
        <authorList>
            <person name="Li R."/>
            <person name="Bekaert M."/>
        </authorList>
    </citation>
    <scope>NUCLEOTIDE SEQUENCE [LARGE SCALE GENOMIC DNA]</scope>
    <source>
        <strain evidence="2">wild</strain>
    </source>
</reference>
<dbReference type="InterPro" id="IPR036691">
    <property type="entry name" value="Endo/exonu/phosph_ase_sf"/>
</dbReference>
<dbReference type="Proteomes" id="UP000507470">
    <property type="component" value="Unassembled WGS sequence"/>
</dbReference>
<organism evidence="1 2">
    <name type="scientific">Mytilus coruscus</name>
    <name type="common">Sea mussel</name>
    <dbReference type="NCBI Taxonomy" id="42192"/>
    <lineage>
        <taxon>Eukaryota</taxon>
        <taxon>Metazoa</taxon>
        <taxon>Spiralia</taxon>
        <taxon>Lophotrochozoa</taxon>
        <taxon>Mollusca</taxon>
        <taxon>Bivalvia</taxon>
        <taxon>Autobranchia</taxon>
        <taxon>Pteriomorphia</taxon>
        <taxon>Mytilida</taxon>
        <taxon>Mytiloidea</taxon>
        <taxon>Mytilidae</taxon>
        <taxon>Mytilinae</taxon>
        <taxon>Mytilus</taxon>
    </lineage>
</organism>
<dbReference type="Gene3D" id="3.60.10.10">
    <property type="entry name" value="Endonuclease/exonuclease/phosphatase"/>
    <property type="match status" value="1"/>
</dbReference>
<gene>
    <name evidence="1" type="ORF">MCOR_32627</name>
</gene>
<dbReference type="SUPFAM" id="SSF56219">
    <property type="entry name" value="DNase I-like"/>
    <property type="match status" value="1"/>
</dbReference>
<protein>
    <recommendedName>
        <fullName evidence="3">Endonuclease/exonuclease/phosphatase domain-containing protein</fullName>
    </recommendedName>
</protein>
<sequence>MNIVEDYVSNYSNFGPVIVATDFNTSCRVTDLERTNVNKSIIFSDFILRNHIIPVNASKLCDISSFTYIPTRTVLDYFLVSEELAGDVISFENIPEGTLSLTSDHLPVFLELSIPYVGNSTNDTLANKLTDTLKDCANIAIQSGSFNSKTKPYWSFEVTQAHTAERLARRKWINQGRPQGVNFNSYVEYKSAKNEFRNRQRFAYNAYMDNTYREIDEAAECDVRIFWRLISRQKNRKTNQISEILHHNRQCKSPEDISNAFADFYADFYTPTENAKFDSDFKAHVTEFVGRTLESCATNNGLLPGGEITIISWNISNIRTSNPSFADDVVCIGTSPQRLQILLNCAYDYSLKWRFEFNPLKSVILCYKTELDDVFNLGDNSVNVSTEIKHLGILRTVDLSQSTDIQHSSRKGRNAYFAIAGTGSCLLNPLTVCGLYNKIVMPAVLYGCELWNGIKPRLKVS</sequence>
<proteinExistence type="predicted"/>
<accession>A0A6J8CRX6</accession>
<dbReference type="OrthoDB" id="425681at2759"/>
<keyword evidence="2" id="KW-1185">Reference proteome</keyword>
<name>A0A6J8CRX6_MYTCO</name>
<evidence type="ECO:0000313" key="1">
    <source>
        <dbReference type="EMBL" id="CAC5398246.1"/>
    </source>
</evidence>
<dbReference type="AlphaFoldDB" id="A0A6J8CRX6"/>